<accession>A0AB74U184</accession>
<dbReference type="InterPro" id="IPR007607">
    <property type="entry name" value="BacA/B"/>
</dbReference>
<dbReference type="AlphaFoldDB" id="A0AB74U184"/>
<dbReference type="RefSeq" id="WP_353978899.1">
    <property type="nucleotide sequence ID" value="NZ_CP159578.1"/>
</dbReference>
<comment type="similarity">
    <text evidence="1">Belongs to the bactofilin family.</text>
</comment>
<feature type="compositionally biased region" description="Pro residues" evidence="2">
    <location>
        <begin position="68"/>
        <end position="78"/>
    </location>
</feature>
<protein>
    <submittedName>
        <fullName evidence="3">Polymer-forming cytoskeletal protein</fullName>
    </submittedName>
</protein>
<evidence type="ECO:0000256" key="1">
    <source>
        <dbReference type="ARBA" id="ARBA00044755"/>
    </source>
</evidence>
<reference evidence="3" key="1">
    <citation type="submission" date="2024-06" db="EMBL/GenBank/DDBJ databases">
        <title>Complete genome of Salinicola endophyticus HNIBRBA4755.</title>
        <authorList>
            <person name="Shin S.Y."/>
            <person name="Kang H."/>
            <person name="Song J."/>
        </authorList>
    </citation>
    <scope>NUCLEOTIDE SEQUENCE</scope>
    <source>
        <strain evidence="3">HNIBRBA4755</strain>
    </source>
</reference>
<dbReference type="EMBL" id="CP159578">
    <property type="protein sequence ID" value="XCJ77861.1"/>
    <property type="molecule type" value="Genomic_DNA"/>
</dbReference>
<evidence type="ECO:0000256" key="2">
    <source>
        <dbReference type="SAM" id="MobiDB-lite"/>
    </source>
</evidence>
<feature type="compositionally biased region" description="Polar residues" evidence="2">
    <location>
        <begin position="35"/>
        <end position="48"/>
    </location>
</feature>
<gene>
    <name evidence="3" type="ORF">ABV408_10370</name>
</gene>
<dbReference type="PANTHER" id="PTHR35024">
    <property type="entry name" value="HYPOTHETICAL CYTOSOLIC PROTEIN"/>
    <property type="match status" value="1"/>
</dbReference>
<sequence>MDLGEWLLLGGLGCCLLLLLDGYRRARGRRERVLTAQSSSSLQATRIESPQHEAQPMPAEVDASSSCPPAPSPQPAAPSPSLARDSAATLIGASVRVIGDIDCAESIRVEGRLDGTLAADEHDVVIGSQAEVGPRLRAGTLRISGRVSGEQRVKGTAMIAPGARVQGTLKAHRLQCDEGASLSGNVNVGGPRVGNPPR</sequence>
<proteinExistence type="inferred from homology"/>
<dbReference type="Pfam" id="PF04519">
    <property type="entry name" value="Bactofilin"/>
    <property type="match status" value="1"/>
</dbReference>
<organism evidence="3">
    <name type="scientific">Salinicola endophyticus</name>
    <dbReference type="NCBI Taxonomy" id="1949083"/>
    <lineage>
        <taxon>Bacteria</taxon>
        <taxon>Pseudomonadati</taxon>
        <taxon>Pseudomonadota</taxon>
        <taxon>Gammaproteobacteria</taxon>
        <taxon>Oceanospirillales</taxon>
        <taxon>Halomonadaceae</taxon>
        <taxon>Salinicola</taxon>
    </lineage>
</organism>
<name>A0AB74U184_9GAMM</name>
<feature type="region of interest" description="Disordered" evidence="2">
    <location>
        <begin position="34"/>
        <end position="83"/>
    </location>
</feature>
<dbReference type="PANTHER" id="PTHR35024:SF4">
    <property type="entry name" value="POLYMER-FORMING CYTOSKELETAL PROTEIN"/>
    <property type="match status" value="1"/>
</dbReference>
<evidence type="ECO:0000313" key="3">
    <source>
        <dbReference type="EMBL" id="XCJ77861.1"/>
    </source>
</evidence>